<accession>A0A0K9YSY4</accession>
<evidence type="ECO:0000313" key="1">
    <source>
        <dbReference type="EMBL" id="GED67434.1"/>
    </source>
</evidence>
<comment type="caution">
    <text evidence="2">The sequence shown here is derived from an EMBL/GenBank/DDBJ whole genome shotgun (WGS) entry which is preliminary data.</text>
</comment>
<keyword evidence="4" id="KW-1185">Reference proteome</keyword>
<protein>
    <recommendedName>
        <fullName evidence="5">DUF1643 domain-containing protein</fullName>
    </recommendedName>
</protein>
<dbReference type="RefSeq" id="WP_049740800.1">
    <property type="nucleotide sequence ID" value="NZ_BJON01000004.1"/>
</dbReference>
<dbReference type="Proteomes" id="UP000319578">
    <property type="component" value="Unassembled WGS sequence"/>
</dbReference>
<dbReference type="OrthoDB" id="2599540at2"/>
<dbReference type="EMBL" id="LGIQ01000009">
    <property type="protein sequence ID" value="KNB71757.1"/>
    <property type="molecule type" value="Genomic_DNA"/>
</dbReference>
<evidence type="ECO:0000313" key="4">
    <source>
        <dbReference type="Proteomes" id="UP000319578"/>
    </source>
</evidence>
<dbReference type="AlphaFoldDB" id="A0A0K9YSY4"/>
<dbReference type="PATRIC" id="fig|54915.3.peg.3876"/>
<sequence>MNQLQAFATFSQSGEHVYRTSTYIQWGTGAQSLGSCLLLNPGSATLFRERPAPNHSIMGQITLDPTMQQLVKLVAEIYQNRSLDGRFTIYNLFTLQNPRSVDAIATFEKLVENGETTISEQLVPIQELQQHPWILLGWGCQTKASWQYLPLLKQSWLQRIAASGIPFFGKTCSNGRDYYHPCPQLFATREALLRDLVNEHIQINPGSRTAFWR</sequence>
<reference evidence="3" key="1">
    <citation type="submission" date="2015-07" db="EMBL/GenBank/DDBJ databases">
        <title>Genome sequencing project for genomic taxonomy and phylogenomics of Bacillus-like bacteria.</title>
        <authorList>
            <person name="Liu B."/>
            <person name="Wang J."/>
            <person name="Zhu Y."/>
            <person name="Liu G."/>
            <person name="Chen Q."/>
            <person name="Chen Z."/>
            <person name="Lan J."/>
            <person name="Che J."/>
            <person name="Ge C."/>
            <person name="Shi H."/>
            <person name="Pan Z."/>
            <person name="Liu X."/>
        </authorList>
    </citation>
    <scope>NUCLEOTIDE SEQUENCE [LARGE SCALE GENOMIC DNA]</scope>
    <source>
        <strain evidence="3">DSM 9887</strain>
    </source>
</reference>
<reference evidence="2" key="2">
    <citation type="submission" date="2015-07" db="EMBL/GenBank/DDBJ databases">
        <title>MeaNS - Measles Nucleotide Surveillance Program.</title>
        <authorList>
            <person name="Tran T."/>
            <person name="Druce J."/>
        </authorList>
    </citation>
    <scope>NUCLEOTIDE SEQUENCE</scope>
    <source>
        <strain evidence="2">DSM 9887</strain>
    </source>
</reference>
<name>A0A0K9YSY4_9BACL</name>
<proteinExistence type="predicted"/>
<evidence type="ECO:0000313" key="3">
    <source>
        <dbReference type="Proteomes" id="UP000036834"/>
    </source>
</evidence>
<dbReference type="EMBL" id="BJON01000004">
    <property type="protein sequence ID" value="GED67434.1"/>
    <property type="molecule type" value="Genomic_DNA"/>
</dbReference>
<dbReference type="STRING" id="54915.ADS79_23690"/>
<evidence type="ECO:0000313" key="2">
    <source>
        <dbReference type="EMBL" id="KNB71757.1"/>
    </source>
</evidence>
<evidence type="ECO:0008006" key="5">
    <source>
        <dbReference type="Google" id="ProtNLM"/>
    </source>
</evidence>
<dbReference type="Proteomes" id="UP000036834">
    <property type="component" value="Unassembled WGS sequence"/>
</dbReference>
<organism evidence="2 3">
    <name type="scientific">Brevibacillus reuszeri</name>
    <dbReference type="NCBI Taxonomy" id="54915"/>
    <lineage>
        <taxon>Bacteria</taxon>
        <taxon>Bacillati</taxon>
        <taxon>Bacillota</taxon>
        <taxon>Bacilli</taxon>
        <taxon>Bacillales</taxon>
        <taxon>Paenibacillaceae</taxon>
        <taxon>Brevibacillus</taxon>
    </lineage>
</organism>
<reference evidence="1 4" key="3">
    <citation type="submission" date="2019-06" db="EMBL/GenBank/DDBJ databases">
        <title>Whole genome shotgun sequence of Brevibacillus reuszeri NBRC 15719.</title>
        <authorList>
            <person name="Hosoyama A."/>
            <person name="Uohara A."/>
            <person name="Ohji S."/>
            <person name="Ichikawa N."/>
        </authorList>
    </citation>
    <scope>NUCLEOTIDE SEQUENCE [LARGE SCALE GENOMIC DNA]</scope>
    <source>
        <strain evidence="1 4">NBRC 15719</strain>
    </source>
</reference>
<gene>
    <name evidence="2" type="ORF">ADS79_23690</name>
    <name evidence="1" type="ORF">BRE01_11360</name>
</gene>